<accession>A0ABP3XS12</accession>
<dbReference type="EMBL" id="BAAAFG010000001">
    <property type="protein sequence ID" value="GAA0871139.1"/>
    <property type="molecule type" value="Genomic_DNA"/>
</dbReference>
<reference evidence="2" key="1">
    <citation type="journal article" date="2019" name="Int. J. Syst. Evol. Microbiol.">
        <title>The Global Catalogue of Microorganisms (GCM) 10K type strain sequencing project: providing services to taxonomists for standard genome sequencing and annotation.</title>
        <authorList>
            <consortium name="The Broad Institute Genomics Platform"/>
            <consortium name="The Broad Institute Genome Sequencing Center for Infectious Disease"/>
            <person name="Wu L."/>
            <person name="Ma J."/>
        </authorList>
    </citation>
    <scope>NUCLEOTIDE SEQUENCE [LARGE SCALE GENOMIC DNA]</scope>
    <source>
        <strain evidence="2">JCM 16082</strain>
    </source>
</reference>
<keyword evidence="2" id="KW-1185">Reference proteome</keyword>
<dbReference type="RefSeq" id="WP_343762857.1">
    <property type="nucleotide sequence ID" value="NZ_BAAAFG010000001.1"/>
</dbReference>
<sequence length="146" mass="17184">MKISDTHYKKKILHHVRLKTGDYYFFKNFIVSEVHEGVQFDWAAGEELLYHVYEFYGGSVRVGYISNRINSYNVVPRDWLKFYKEHGEGVLCTAIISYNGISVKNFLLEKIFMAGKVKHFDNLTSAIEWVKEKKKKSTKKISYSNR</sequence>
<evidence type="ECO:0000313" key="2">
    <source>
        <dbReference type="Proteomes" id="UP001500507"/>
    </source>
</evidence>
<protein>
    <recommendedName>
        <fullName evidence="3">STAS/SEC14 domain-containing protein</fullName>
    </recommendedName>
</protein>
<dbReference type="Proteomes" id="UP001500507">
    <property type="component" value="Unassembled WGS sequence"/>
</dbReference>
<evidence type="ECO:0000313" key="1">
    <source>
        <dbReference type="EMBL" id="GAA0871139.1"/>
    </source>
</evidence>
<gene>
    <name evidence="1" type="ORF">GCM10009117_02840</name>
</gene>
<evidence type="ECO:0008006" key="3">
    <source>
        <dbReference type="Google" id="ProtNLM"/>
    </source>
</evidence>
<proteinExistence type="predicted"/>
<comment type="caution">
    <text evidence="1">The sequence shown here is derived from an EMBL/GenBank/DDBJ whole genome shotgun (WGS) entry which is preliminary data.</text>
</comment>
<name>A0ABP3XS12_9FLAO</name>
<organism evidence="1 2">
    <name type="scientific">Gangjinia marincola</name>
    <dbReference type="NCBI Taxonomy" id="578463"/>
    <lineage>
        <taxon>Bacteria</taxon>
        <taxon>Pseudomonadati</taxon>
        <taxon>Bacteroidota</taxon>
        <taxon>Flavobacteriia</taxon>
        <taxon>Flavobacteriales</taxon>
        <taxon>Flavobacteriaceae</taxon>
        <taxon>Gangjinia</taxon>
    </lineage>
</organism>